<evidence type="ECO:0000256" key="10">
    <source>
        <dbReference type="ARBA" id="ARBA00023065"/>
    </source>
</evidence>
<dbReference type="InterPro" id="IPR003148">
    <property type="entry name" value="RCK_N"/>
</dbReference>
<dbReference type="SUPFAM" id="SSF51735">
    <property type="entry name" value="NAD(P)-binding Rossmann-fold domains"/>
    <property type="match status" value="1"/>
</dbReference>
<feature type="transmembrane region" description="Helical" evidence="13">
    <location>
        <begin position="61"/>
        <end position="79"/>
    </location>
</feature>
<dbReference type="Gene3D" id="1.20.1530.20">
    <property type="match status" value="1"/>
</dbReference>
<feature type="transmembrane region" description="Helical" evidence="13">
    <location>
        <begin position="91"/>
        <end position="113"/>
    </location>
</feature>
<dbReference type="Proteomes" id="UP000239089">
    <property type="component" value="Unassembled WGS sequence"/>
</dbReference>
<evidence type="ECO:0000256" key="5">
    <source>
        <dbReference type="ARBA" id="ARBA00022475"/>
    </source>
</evidence>
<keyword evidence="7 13" id="KW-0812">Transmembrane</keyword>
<dbReference type="RefSeq" id="WP_104507236.1">
    <property type="nucleotide sequence ID" value="NZ_JACIGC010000016.1"/>
</dbReference>
<dbReference type="GO" id="GO:0015079">
    <property type="term" value="F:potassium ion transmembrane transporter activity"/>
    <property type="evidence" value="ECO:0007669"/>
    <property type="project" value="InterPro"/>
</dbReference>
<accession>A0A2S6NBM4</accession>
<dbReference type="InterPro" id="IPR004771">
    <property type="entry name" value="K/H_exchanger"/>
</dbReference>
<name>A0A2S6NBM4_9HYPH</name>
<feature type="transmembrane region" description="Helical" evidence="13">
    <location>
        <begin position="152"/>
        <end position="175"/>
    </location>
</feature>
<dbReference type="PANTHER" id="PTHR46157">
    <property type="entry name" value="K(+) EFFLUX ANTIPORTER 3, CHLOROPLASTIC"/>
    <property type="match status" value="1"/>
</dbReference>
<feature type="domain" description="RCK N-terminal" evidence="14">
    <location>
        <begin position="414"/>
        <end position="530"/>
    </location>
</feature>
<dbReference type="InterPro" id="IPR038770">
    <property type="entry name" value="Na+/solute_symporter_sf"/>
</dbReference>
<keyword evidence="8" id="KW-0630">Potassium</keyword>
<evidence type="ECO:0000313" key="15">
    <source>
        <dbReference type="EMBL" id="PPQ32018.1"/>
    </source>
</evidence>
<dbReference type="Pfam" id="PF00999">
    <property type="entry name" value="Na_H_Exchanger"/>
    <property type="match status" value="1"/>
</dbReference>
<feature type="transmembrane region" description="Helical" evidence="13">
    <location>
        <begin position="195"/>
        <end position="213"/>
    </location>
</feature>
<dbReference type="PRINTS" id="PR00335">
    <property type="entry name" value="KUPTAKETRKA"/>
</dbReference>
<feature type="transmembrane region" description="Helical" evidence="13">
    <location>
        <begin position="277"/>
        <end position="296"/>
    </location>
</feature>
<evidence type="ECO:0000256" key="11">
    <source>
        <dbReference type="ARBA" id="ARBA00023136"/>
    </source>
</evidence>
<dbReference type="PANTHER" id="PTHR46157:SF8">
    <property type="entry name" value="GLUTATHIONE-REGULATED POTASSIUM-EFFLUX SYSTEM PROTEIN"/>
    <property type="match status" value="1"/>
</dbReference>
<dbReference type="Pfam" id="PF02254">
    <property type="entry name" value="TrkA_N"/>
    <property type="match status" value="1"/>
</dbReference>
<evidence type="ECO:0000256" key="4">
    <source>
        <dbReference type="ARBA" id="ARBA00022449"/>
    </source>
</evidence>
<comment type="caution">
    <text evidence="15">The sequence shown here is derived from an EMBL/GenBank/DDBJ whole genome shotgun (WGS) entry which is preliminary data.</text>
</comment>
<dbReference type="InterPro" id="IPR006153">
    <property type="entry name" value="Cation/H_exchanger_TM"/>
</dbReference>
<sequence>MQDLTGETSFLVPTLILLASAVIFAPLFRLAGLGSVIGYLAAGMIIGPSGLALVADPRLTLNISQLGVVLLLFLIGLSLKPARLRAMRRDIVLIGVSQMALTALPIGLAAWKLLGLSPFGSVATGVALAFSATAIAMQLLEERGDAQTAYGRRAFAVLLAQDIAVAPLLAAIPFFGDGSSLTGAMHDALIDLSKAFAALAFVILAGHWALNPLFRLLARTGAREILTAAALLIVLGAAVLMQSVGMSMALGAFLAGILLSESNFRHQLEADIEPFRGLLMGLFFISVGMSVDQHLIVEHIGWLAGASAALLVVKTAIMFALFRLNGSSSRESLSAAGVLTPAGEFSFAIFPLAAQTALIPAADSSLLSALAAIAMVVGPFLAKSTDFLVARFAPAPAPPDEPDAPPPVIPKARRGKILVVGFGRFGQIAVQPLLAERIDVTVIDTSVERIRNAGRFGFKVYYGDGCRLDVLRSAGAGEVRIIAVCVGERQTANEIVDLCREHFPVAKIFVRAYDRIHAIDLLERGVDFQMRDTLESAFAFGGAALSELTGDADRAREGVEAARSRDLDRLAIQQAGGPTPPYLPPDQPRFSPEPLVKPAGKSRGLTKESQDIVESGDLKKL</sequence>
<feature type="region of interest" description="Disordered" evidence="12">
    <location>
        <begin position="574"/>
        <end position="621"/>
    </location>
</feature>
<feature type="transmembrane region" description="Helical" evidence="13">
    <location>
        <begin position="119"/>
        <end position="140"/>
    </location>
</feature>
<feature type="transmembrane region" description="Helical" evidence="13">
    <location>
        <begin position="333"/>
        <end position="353"/>
    </location>
</feature>
<proteinExistence type="inferred from homology"/>
<evidence type="ECO:0000259" key="14">
    <source>
        <dbReference type="PROSITE" id="PS51201"/>
    </source>
</evidence>
<feature type="compositionally biased region" description="Pro residues" evidence="12">
    <location>
        <begin position="578"/>
        <end position="587"/>
    </location>
</feature>
<evidence type="ECO:0000256" key="9">
    <source>
        <dbReference type="ARBA" id="ARBA00022989"/>
    </source>
</evidence>
<dbReference type="PROSITE" id="PS51201">
    <property type="entry name" value="RCK_N"/>
    <property type="match status" value="1"/>
</dbReference>
<dbReference type="GO" id="GO:0005886">
    <property type="term" value="C:plasma membrane"/>
    <property type="evidence" value="ECO:0007669"/>
    <property type="project" value="InterPro"/>
</dbReference>
<gene>
    <name evidence="15" type="ORF">CCR94_07385</name>
</gene>
<evidence type="ECO:0000256" key="13">
    <source>
        <dbReference type="SAM" id="Phobius"/>
    </source>
</evidence>
<dbReference type="GO" id="GO:0015297">
    <property type="term" value="F:antiporter activity"/>
    <property type="evidence" value="ECO:0007669"/>
    <property type="project" value="UniProtKB-KW"/>
</dbReference>
<dbReference type="GO" id="GO:1902600">
    <property type="term" value="P:proton transmembrane transport"/>
    <property type="evidence" value="ECO:0007669"/>
    <property type="project" value="InterPro"/>
</dbReference>
<dbReference type="EMBL" id="NHSJ01000045">
    <property type="protein sequence ID" value="PPQ32018.1"/>
    <property type="molecule type" value="Genomic_DNA"/>
</dbReference>
<dbReference type="AlphaFoldDB" id="A0A2S6NBM4"/>
<dbReference type="Gene3D" id="3.40.50.720">
    <property type="entry name" value="NAD(P)-binding Rossmann-like Domain"/>
    <property type="match status" value="1"/>
</dbReference>
<comment type="subcellular location">
    <subcellularLocation>
        <location evidence="1">Endomembrane system</location>
        <topology evidence="1">Multi-pass membrane protein</topology>
    </subcellularLocation>
</comment>
<dbReference type="InterPro" id="IPR036291">
    <property type="entry name" value="NAD(P)-bd_dom_sf"/>
</dbReference>
<dbReference type="FunFam" id="3.40.50.720:FF:000036">
    <property type="entry name" value="Glutathione-regulated potassium-efflux system protein KefB"/>
    <property type="match status" value="1"/>
</dbReference>
<dbReference type="NCBIfam" id="TIGR00932">
    <property type="entry name" value="2a37"/>
    <property type="match status" value="1"/>
</dbReference>
<dbReference type="OrthoDB" id="9781411at2"/>
<feature type="transmembrane region" description="Helical" evidence="13">
    <location>
        <begin position="225"/>
        <end position="242"/>
    </location>
</feature>
<protein>
    <recommendedName>
        <fullName evidence="14">RCK N-terminal domain-containing protein</fullName>
    </recommendedName>
</protein>
<keyword evidence="4" id="KW-0050">Antiport</keyword>
<keyword evidence="3" id="KW-0813">Transport</keyword>
<comment type="similarity">
    <text evidence="2">Belongs to the monovalent cation:proton antiporter 2 (CPA2) transporter (TC 2.A.37) family.</text>
</comment>
<feature type="transmembrane region" description="Helical" evidence="13">
    <location>
        <begin position="302"/>
        <end position="321"/>
    </location>
</feature>
<keyword evidence="16" id="KW-1185">Reference proteome</keyword>
<dbReference type="GO" id="GO:0012505">
    <property type="term" value="C:endomembrane system"/>
    <property type="evidence" value="ECO:0007669"/>
    <property type="project" value="UniProtKB-SubCell"/>
</dbReference>
<evidence type="ECO:0000256" key="6">
    <source>
        <dbReference type="ARBA" id="ARBA00022538"/>
    </source>
</evidence>
<evidence type="ECO:0000256" key="1">
    <source>
        <dbReference type="ARBA" id="ARBA00004127"/>
    </source>
</evidence>
<evidence type="ECO:0000256" key="7">
    <source>
        <dbReference type="ARBA" id="ARBA00022692"/>
    </source>
</evidence>
<reference evidence="15 16" key="1">
    <citation type="journal article" date="2018" name="Arch. Microbiol.">
        <title>New insights into the metabolic potential of the phototrophic purple bacterium Rhodopila globiformis DSM 161(T) from its draft genome sequence and evidence for a vanadium-dependent nitrogenase.</title>
        <authorList>
            <person name="Imhoff J.F."/>
            <person name="Rahn T."/>
            <person name="Kunzel S."/>
            <person name="Neulinger S.C."/>
        </authorList>
    </citation>
    <scope>NUCLEOTIDE SEQUENCE [LARGE SCALE GENOMIC DNA]</scope>
    <source>
        <strain evidence="15 16">DSM 16996</strain>
    </source>
</reference>
<organism evidence="15 16">
    <name type="scientific">Rhodoblastus sphagnicola</name>
    <dbReference type="NCBI Taxonomy" id="333368"/>
    <lineage>
        <taxon>Bacteria</taxon>
        <taxon>Pseudomonadati</taxon>
        <taxon>Pseudomonadota</taxon>
        <taxon>Alphaproteobacteria</taxon>
        <taxon>Hyphomicrobiales</taxon>
        <taxon>Rhodoblastaceae</taxon>
        <taxon>Rhodoblastus</taxon>
    </lineage>
</organism>
<keyword evidence="5" id="KW-1003">Cell membrane</keyword>
<feature type="compositionally biased region" description="Basic and acidic residues" evidence="12">
    <location>
        <begin position="605"/>
        <end position="621"/>
    </location>
</feature>
<keyword evidence="10" id="KW-0406">Ion transport</keyword>
<evidence type="ECO:0000256" key="8">
    <source>
        <dbReference type="ARBA" id="ARBA00022958"/>
    </source>
</evidence>
<keyword evidence="9 13" id="KW-1133">Transmembrane helix</keyword>
<dbReference type="InterPro" id="IPR006036">
    <property type="entry name" value="K_uptake_TrkA"/>
</dbReference>
<keyword evidence="6" id="KW-0633">Potassium transport</keyword>
<feature type="transmembrane region" description="Helical" evidence="13">
    <location>
        <begin position="12"/>
        <end position="30"/>
    </location>
</feature>
<keyword evidence="11 13" id="KW-0472">Membrane</keyword>
<feature type="transmembrane region" description="Helical" evidence="13">
    <location>
        <begin position="37"/>
        <end position="55"/>
    </location>
</feature>
<evidence type="ECO:0000313" key="16">
    <source>
        <dbReference type="Proteomes" id="UP000239089"/>
    </source>
</evidence>
<evidence type="ECO:0000256" key="12">
    <source>
        <dbReference type="SAM" id="MobiDB-lite"/>
    </source>
</evidence>
<evidence type="ECO:0000256" key="3">
    <source>
        <dbReference type="ARBA" id="ARBA00022448"/>
    </source>
</evidence>
<feature type="transmembrane region" description="Helical" evidence="13">
    <location>
        <begin position="365"/>
        <end position="382"/>
    </location>
</feature>
<evidence type="ECO:0000256" key="2">
    <source>
        <dbReference type="ARBA" id="ARBA00005551"/>
    </source>
</evidence>